<evidence type="ECO:0000256" key="1">
    <source>
        <dbReference type="ARBA" id="ARBA00001938"/>
    </source>
</evidence>
<dbReference type="RefSeq" id="WP_369703055.1">
    <property type="nucleotide sequence ID" value="NZ_JBGEWD010000002.1"/>
</dbReference>
<dbReference type="Pfam" id="PF00364">
    <property type="entry name" value="Biotin_lipoyl"/>
    <property type="match status" value="1"/>
</dbReference>
<comment type="caution">
    <text evidence="7">The sequence shown here is derived from an EMBL/GenBank/DDBJ whole genome shotgun (WGS) entry which is preliminary data.</text>
</comment>
<dbReference type="Gene3D" id="3.30.559.10">
    <property type="entry name" value="Chloramphenicol acetyltransferase-like domain"/>
    <property type="match status" value="1"/>
</dbReference>
<dbReference type="InterPro" id="IPR023213">
    <property type="entry name" value="CAT-like_dom_sf"/>
</dbReference>
<dbReference type="Pfam" id="PF02817">
    <property type="entry name" value="E3_binding"/>
    <property type="match status" value="1"/>
</dbReference>
<sequence>MAAEIRMPQLGLTMTEGTIINWLKQVGDTVKKGEPLLEIETDKLTSEIESEADGVLLAACANEGDDVPVKGLLGVIGTKGEKINIDEILVKENKKENLDSIEEEKEQTTQQAGETIPAKRIKISPLAKKTARKMNVDYSEIIGSGISGRIIQRDILNNMEKVKSRVIDSEEKIIPKEVERREKLSGMRKVIAERMFKSHNEIPAVTQNVKVDVTDLMEFRKKINENREQKISINDFVLKAVAKALTANRHILVSLDGDEIVYHHHINLGMAVSVDNGLIVPVIKDADKMGIEALSLTAKDLAERARENKLNMDECSGSTFTISNLGMLHVETFTPIINQPDAAILGVCEIQDELALEEDKVVVRKKMRISMTYDHRLMDGATAARFKVAVKDLLENPMDVIL</sequence>
<dbReference type="GO" id="GO:0016746">
    <property type="term" value="F:acyltransferase activity"/>
    <property type="evidence" value="ECO:0007669"/>
    <property type="project" value="UniProtKB-KW"/>
</dbReference>
<dbReference type="EMBL" id="JBGEWD010000002">
    <property type="protein sequence ID" value="MEY7999164.1"/>
    <property type="molecule type" value="Genomic_DNA"/>
</dbReference>
<dbReference type="InterPro" id="IPR004167">
    <property type="entry name" value="PSBD"/>
</dbReference>
<evidence type="ECO:0000256" key="3">
    <source>
        <dbReference type="ARBA" id="ARBA00022823"/>
    </source>
</evidence>
<name>A0ABV4BK46_9CLOT</name>
<comment type="similarity">
    <text evidence="2 4">Belongs to the 2-oxoacid dehydrogenase family.</text>
</comment>
<dbReference type="InterPro" id="IPR036625">
    <property type="entry name" value="E3-bd_dom_sf"/>
</dbReference>
<dbReference type="InterPro" id="IPR011053">
    <property type="entry name" value="Single_hybrid_motif"/>
</dbReference>
<dbReference type="PROSITE" id="PS51826">
    <property type="entry name" value="PSBD"/>
    <property type="match status" value="1"/>
</dbReference>
<evidence type="ECO:0000259" key="6">
    <source>
        <dbReference type="PROSITE" id="PS51826"/>
    </source>
</evidence>
<dbReference type="SUPFAM" id="SSF47005">
    <property type="entry name" value="Peripheral subunit-binding domain of 2-oxo acid dehydrogenase complex"/>
    <property type="match status" value="1"/>
</dbReference>
<evidence type="ECO:0000313" key="7">
    <source>
        <dbReference type="EMBL" id="MEY7999164.1"/>
    </source>
</evidence>
<gene>
    <name evidence="7" type="ORF">AB8U03_02950</name>
</gene>
<dbReference type="CDD" id="cd06849">
    <property type="entry name" value="lipoyl_domain"/>
    <property type="match status" value="1"/>
</dbReference>
<dbReference type="Pfam" id="PF00198">
    <property type="entry name" value="2-oxoacid_dh"/>
    <property type="match status" value="1"/>
</dbReference>
<dbReference type="InterPro" id="IPR001078">
    <property type="entry name" value="2-oxoacid_DH_actylTfrase"/>
</dbReference>
<protein>
    <recommendedName>
        <fullName evidence="4">Dihydrolipoamide acetyltransferase component of pyruvate dehydrogenase complex</fullName>
        <ecNumber evidence="4">2.3.1.-</ecNumber>
    </recommendedName>
</protein>
<dbReference type="SUPFAM" id="SSF52777">
    <property type="entry name" value="CoA-dependent acyltransferases"/>
    <property type="match status" value="1"/>
</dbReference>
<dbReference type="PANTHER" id="PTHR23151">
    <property type="entry name" value="DIHYDROLIPOAMIDE ACETYL/SUCCINYL-TRANSFERASE-RELATED"/>
    <property type="match status" value="1"/>
</dbReference>
<evidence type="ECO:0000259" key="5">
    <source>
        <dbReference type="PROSITE" id="PS50968"/>
    </source>
</evidence>
<evidence type="ECO:0000313" key="8">
    <source>
        <dbReference type="Proteomes" id="UP001564657"/>
    </source>
</evidence>
<proteinExistence type="inferred from homology"/>
<dbReference type="PANTHER" id="PTHR23151:SF90">
    <property type="entry name" value="DIHYDROLIPOYLLYSINE-RESIDUE ACETYLTRANSFERASE COMPONENT OF PYRUVATE DEHYDROGENASE COMPLEX, MITOCHONDRIAL-RELATED"/>
    <property type="match status" value="1"/>
</dbReference>
<dbReference type="Gene3D" id="2.40.50.100">
    <property type="match status" value="1"/>
</dbReference>
<accession>A0ABV4BK46</accession>
<feature type="domain" description="Lipoyl-binding" evidence="5">
    <location>
        <begin position="2"/>
        <end position="77"/>
    </location>
</feature>
<dbReference type="InterPro" id="IPR045257">
    <property type="entry name" value="E2/Pdx1"/>
</dbReference>
<dbReference type="SUPFAM" id="SSF51230">
    <property type="entry name" value="Single hybrid motif"/>
    <property type="match status" value="1"/>
</dbReference>
<keyword evidence="3 4" id="KW-0450">Lipoyl</keyword>
<dbReference type="EC" id="2.3.1.-" evidence="4"/>
<dbReference type="InterPro" id="IPR000089">
    <property type="entry name" value="Biotin_lipoyl"/>
</dbReference>
<dbReference type="Gene3D" id="4.10.320.10">
    <property type="entry name" value="E3-binding domain"/>
    <property type="match status" value="1"/>
</dbReference>
<organism evidence="7 8">
    <name type="scientific">Clostridium moutaii</name>
    <dbReference type="NCBI Taxonomy" id="3240932"/>
    <lineage>
        <taxon>Bacteria</taxon>
        <taxon>Bacillati</taxon>
        <taxon>Bacillota</taxon>
        <taxon>Clostridia</taxon>
        <taxon>Eubacteriales</taxon>
        <taxon>Clostridiaceae</taxon>
        <taxon>Clostridium</taxon>
    </lineage>
</organism>
<evidence type="ECO:0000256" key="2">
    <source>
        <dbReference type="ARBA" id="ARBA00007317"/>
    </source>
</evidence>
<feature type="domain" description="Peripheral subunit-binding (PSBD)" evidence="6">
    <location>
        <begin position="122"/>
        <end position="159"/>
    </location>
</feature>
<dbReference type="Proteomes" id="UP001564657">
    <property type="component" value="Unassembled WGS sequence"/>
</dbReference>
<keyword evidence="4 7" id="KW-0808">Transferase</keyword>
<dbReference type="PROSITE" id="PS50968">
    <property type="entry name" value="BIOTINYL_LIPOYL"/>
    <property type="match status" value="1"/>
</dbReference>
<comment type="cofactor">
    <cofactor evidence="1 4">
        <name>(R)-lipoate</name>
        <dbReference type="ChEBI" id="CHEBI:83088"/>
    </cofactor>
</comment>
<keyword evidence="4 7" id="KW-0012">Acyltransferase</keyword>
<evidence type="ECO:0000256" key="4">
    <source>
        <dbReference type="RuleBase" id="RU003423"/>
    </source>
</evidence>
<reference evidence="7 8" key="1">
    <citation type="submission" date="2024-08" db="EMBL/GenBank/DDBJ databases">
        <title>Clostridium lapicellarii sp. nov., and Clostridium renhuaiense sp. nov., two species isolated from the mud in a fermentation cellar used for producing sauce-flavour Chinese liquors.</title>
        <authorList>
            <person name="Yang F."/>
            <person name="Wang H."/>
            <person name="Chen L.Q."/>
            <person name="Zhou N."/>
            <person name="Lu J.J."/>
            <person name="Pu X.X."/>
            <person name="Wan B."/>
            <person name="Wang L."/>
            <person name="Liu S.J."/>
        </authorList>
    </citation>
    <scope>NUCLEOTIDE SEQUENCE [LARGE SCALE GENOMIC DNA]</scope>
    <source>
        <strain evidence="7 8">MT-5</strain>
    </source>
</reference>
<keyword evidence="8" id="KW-1185">Reference proteome</keyword>